<keyword evidence="2" id="KW-1185">Reference proteome</keyword>
<comment type="caution">
    <text evidence="1">The sequence shown here is derived from an EMBL/GenBank/DDBJ whole genome shotgun (WGS) entry which is preliminary data.</text>
</comment>
<organism evidence="1 2">
    <name type="scientific">Nonomuraea polychroma</name>
    <dbReference type="NCBI Taxonomy" id="46176"/>
    <lineage>
        <taxon>Bacteria</taxon>
        <taxon>Bacillati</taxon>
        <taxon>Actinomycetota</taxon>
        <taxon>Actinomycetes</taxon>
        <taxon>Streptosporangiales</taxon>
        <taxon>Streptosporangiaceae</taxon>
        <taxon>Nonomuraea</taxon>
    </lineage>
</organism>
<evidence type="ECO:0000313" key="1">
    <source>
        <dbReference type="EMBL" id="RVX46875.1"/>
    </source>
</evidence>
<dbReference type="CDD" id="cd14728">
    <property type="entry name" value="Ere-like"/>
    <property type="match status" value="1"/>
</dbReference>
<dbReference type="EMBL" id="SAUN01000001">
    <property type="protein sequence ID" value="RVX46875.1"/>
    <property type="molecule type" value="Genomic_DNA"/>
</dbReference>
<dbReference type="Gene3D" id="1.20.1440.30">
    <property type="entry name" value="Biosynthetic Protein domain"/>
    <property type="match status" value="1"/>
</dbReference>
<protein>
    <submittedName>
        <fullName evidence="1">Erythromycin esterase-like protein</fullName>
    </submittedName>
</protein>
<dbReference type="InterPro" id="IPR014622">
    <property type="entry name" value="UCP036794_erythomycin"/>
</dbReference>
<dbReference type="GO" id="GO:0046677">
    <property type="term" value="P:response to antibiotic"/>
    <property type="evidence" value="ECO:0007669"/>
    <property type="project" value="InterPro"/>
</dbReference>
<dbReference type="Gene3D" id="3.40.1660.10">
    <property type="entry name" value="EreA-like (biosynthetic domain)"/>
    <property type="match status" value="1"/>
</dbReference>
<sequence>MDIKETTRPLDGASVSAFLRSLPARPLLLGLGEARHFVEELGALRNEIFRHLVEHEGYRSFAIESDCLMGLVVDDYVTTGTGTLDDVMERGFSHGFGASPANRELVRWMRAYNEEHAEKLRFFGFDAPLEYWAASPRQALTALYALLDGPLPRTVVTRETLDTLLGPDDRWSNEATAMDPSQSIGQSADAQRLRLIADDLVALLDTQAPRLSAEDRERAALYGRTATGLLRYHYWMADASSARWTRLSALRDAMMAANLRAVAEHGPALVFSSNLHLQRNKSFMSFGDQMLEWWSAGAIIETHLGDRYAFLASALGTVGDNTPPPDTVEGLLSTLPWDHALIDARRLAEAITKTVPRSSHDFAYFPLDPDHLDMIDGIVFLKEVADRE</sequence>
<gene>
    <name evidence="1" type="ORF">EDD27_9787</name>
</gene>
<dbReference type="PANTHER" id="PTHR31299">
    <property type="entry name" value="ESTERASE, PUTATIVE (AFU_ORTHOLOGUE AFUA_1G05850)-RELATED"/>
    <property type="match status" value="1"/>
</dbReference>
<accession>A0A438MMM9</accession>
<dbReference type="PANTHER" id="PTHR31299:SF0">
    <property type="entry name" value="ESTERASE, PUTATIVE (AFU_ORTHOLOGUE AFUA_1G05850)-RELATED"/>
    <property type="match status" value="1"/>
</dbReference>
<proteinExistence type="predicted"/>
<dbReference type="InterPro" id="IPR052036">
    <property type="entry name" value="Hydrolase/PRTase-associated"/>
</dbReference>
<dbReference type="Proteomes" id="UP000284824">
    <property type="component" value="Unassembled WGS sequence"/>
</dbReference>
<dbReference type="Gene3D" id="3.30.1870.10">
    <property type="entry name" value="EreA-like, domain 2"/>
    <property type="match status" value="1"/>
</dbReference>
<dbReference type="InterPro" id="IPR007815">
    <property type="entry name" value="Emycin_Estase"/>
</dbReference>
<reference evidence="1 2" key="1">
    <citation type="submission" date="2019-01" db="EMBL/GenBank/DDBJ databases">
        <title>Sequencing the genomes of 1000 actinobacteria strains.</title>
        <authorList>
            <person name="Klenk H.-P."/>
        </authorList>
    </citation>
    <scope>NUCLEOTIDE SEQUENCE [LARGE SCALE GENOMIC DNA]</scope>
    <source>
        <strain evidence="1 2">DSM 43925</strain>
    </source>
</reference>
<dbReference type="OrthoDB" id="4329964at2"/>
<dbReference type="PIRSF" id="PIRSF036794">
    <property type="entry name" value="UCP_erythr_ester"/>
    <property type="match status" value="1"/>
</dbReference>
<name>A0A438MMM9_9ACTN</name>
<dbReference type="AlphaFoldDB" id="A0A438MMM9"/>
<dbReference type="Pfam" id="PF05139">
    <property type="entry name" value="Erythro_esteras"/>
    <property type="match status" value="1"/>
</dbReference>
<dbReference type="RefSeq" id="WP_127939394.1">
    <property type="nucleotide sequence ID" value="NZ_SAUN01000001.1"/>
</dbReference>
<dbReference type="SUPFAM" id="SSF159501">
    <property type="entry name" value="EreA/ChaN-like"/>
    <property type="match status" value="1"/>
</dbReference>
<evidence type="ECO:0000313" key="2">
    <source>
        <dbReference type="Proteomes" id="UP000284824"/>
    </source>
</evidence>